<feature type="transmembrane region" description="Helical" evidence="7">
    <location>
        <begin position="284"/>
        <end position="314"/>
    </location>
</feature>
<reference evidence="9" key="1">
    <citation type="submission" date="2022-12" db="EMBL/GenBank/DDBJ databases">
        <title>Peptostreptococcus.</title>
        <authorList>
            <person name="Lee S.H."/>
        </authorList>
    </citation>
    <scope>NUCLEOTIDE SEQUENCE</scope>
    <source>
        <strain evidence="9">CBA3647</strain>
    </source>
</reference>
<feature type="transmembrane region" description="Helical" evidence="7">
    <location>
        <begin position="774"/>
        <end position="795"/>
    </location>
</feature>
<evidence type="ECO:0000256" key="6">
    <source>
        <dbReference type="ARBA" id="ARBA00038076"/>
    </source>
</evidence>
<protein>
    <submittedName>
        <fullName evidence="9">FtsX-like permease family protein</fullName>
    </submittedName>
</protein>
<evidence type="ECO:0000256" key="2">
    <source>
        <dbReference type="ARBA" id="ARBA00022475"/>
    </source>
</evidence>
<proteinExistence type="inferred from homology"/>
<feature type="transmembrane region" description="Helical" evidence="7">
    <location>
        <begin position="341"/>
        <end position="364"/>
    </location>
</feature>
<evidence type="ECO:0000256" key="1">
    <source>
        <dbReference type="ARBA" id="ARBA00004651"/>
    </source>
</evidence>
<dbReference type="PANTHER" id="PTHR30572">
    <property type="entry name" value="MEMBRANE COMPONENT OF TRANSPORTER-RELATED"/>
    <property type="match status" value="1"/>
</dbReference>
<feature type="domain" description="ABC3 transporter permease C-terminal" evidence="8">
    <location>
        <begin position="243"/>
        <end position="367"/>
    </location>
</feature>
<evidence type="ECO:0000313" key="9">
    <source>
        <dbReference type="EMBL" id="WAW14502.1"/>
    </source>
</evidence>
<dbReference type="InterPro" id="IPR003838">
    <property type="entry name" value="ABC3_permease_C"/>
</dbReference>
<dbReference type="RefSeq" id="WP_269311192.1">
    <property type="nucleotide sequence ID" value="NZ_CP114052.1"/>
</dbReference>
<feature type="transmembrane region" description="Helical" evidence="7">
    <location>
        <begin position="242"/>
        <end position="263"/>
    </location>
</feature>
<keyword evidence="4 7" id="KW-1133">Transmembrane helix</keyword>
<keyword evidence="5 7" id="KW-0472">Membrane</keyword>
<dbReference type="EMBL" id="CP114052">
    <property type="protein sequence ID" value="WAW14502.1"/>
    <property type="molecule type" value="Genomic_DNA"/>
</dbReference>
<evidence type="ECO:0000256" key="7">
    <source>
        <dbReference type="SAM" id="Phobius"/>
    </source>
</evidence>
<dbReference type="Proteomes" id="UP001164187">
    <property type="component" value="Chromosome"/>
</dbReference>
<feature type="transmembrane region" description="Helical" evidence="7">
    <location>
        <begin position="727"/>
        <end position="747"/>
    </location>
</feature>
<keyword evidence="2" id="KW-1003">Cell membrane</keyword>
<dbReference type="InterPro" id="IPR050250">
    <property type="entry name" value="Macrolide_Exporter_MacB"/>
</dbReference>
<feature type="transmembrane region" description="Helical" evidence="7">
    <location>
        <begin position="411"/>
        <end position="429"/>
    </location>
</feature>
<dbReference type="Pfam" id="PF02687">
    <property type="entry name" value="FtsX"/>
    <property type="match status" value="2"/>
</dbReference>
<keyword evidence="10" id="KW-1185">Reference proteome</keyword>
<evidence type="ECO:0000256" key="3">
    <source>
        <dbReference type="ARBA" id="ARBA00022692"/>
    </source>
</evidence>
<accession>A0ABY7JME5</accession>
<name>A0ABY7JME5_9FIRM</name>
<organism evidence="9 10">
    <name type="scientific">Peptostreptococcus equinus</name>
    <dbReference type="NCBI Taxonomy" id="3003601"/>
    <lineage>
        <taxon>Bacteria</taxon>
        <taxon>Bacillati</taxon>
        <taxon>Bacillota</taxon>
        <taxon>Clostridia</taxon>
        <taxon>Peptostreptococcales</taxon>
        <taxon>Peptostreptococcaceae</taxon>
        <taxon>Peptostreptococcus</taxon>
    </lineage>
</organism>
<feature type="domain" description="ABC3 transporter permease C-terminal" evidence="8">
    <location>
        <begin position="729"/>
        <end position="844"/>
    </location>
</feature>
<keyword evidence="3 7" id="KW-0812">Transmembrane</keyword>
<comment type="subcellular location">
    <subcellularLocation>
        <location evidence="1">Cell membrane</location>
        <topology evidence="1">Multi-pass membrane protein</topology>
    </subcellularLocation>
</comment>
<feature type="transmembrane region" description="Helical" evidence="7">
    <location>
        <begin position="815"/>
        <end position="835"/>
    </location>
</feature>
<evidence type="ECO:0000259" key="8">
    <source>
        <dbReference type="Pfam" id="PF02687"/>
    </source>
</evidence>
<gene>
    <name evidence="9" type="ORF">O0R46_07830</name>
</gene>
<comment type="similarity">
    <text evidence="6">Belongs to the ABC-4 integral membrane protein family.</text>
</comment>
<evidence type="ECO:0000313" key="10">
    <source>
        <dbReference type="Proteomes" id="UP001164187"/>
    </source>
</evidence>
<evidence type="ECO:0000256" key="4">
    <source>
        <dbReference type="ARBA" id="ARBA00022989"/>
    </source>
</evidence>
<sequence>MYFKFGLRYIKKYEKRSFVIFLGFLLAILIGSTSSIMKQIANNAALKQSIEYNKYHIIVNNVDEKLLNYISRDKSIKNYKLVNYIDSSDISNPIIFNIIGTEDGLINNKIIKGRIANNKNEISAQSWVLKNLGKNVGDTLTYKSYKEKGLTKSLKIVGQIENNKNDLEKGIIELNTKSCGREIQKYNTLNIELKDSPQLRRSISLLKEKIKRSYKIEEKNIILNEELIEAYENDGSGIKESLIIISLVVLFSSIIIFSTYYVSLKDKIEDFAILRALGIKDSDLVKIIFTELFLLFIPALSIGIIGALILSVLLTDMGLNTMAELVDNNKIIYDIKLPCELLISLIFVFTLVSLVIALFTYFMSVRNIPIGLMKFNSGIKKITYKRVNGKYIDKIGISNYLSLRYLKKDNMALFLIIICIALSLSQIIYQSFLNDTEKIVFENWKNKGIQSISVSKSNPYNERARMTENDIKEINNINAIKANLWSANIYTRMDVPKSKINSMMYFKDINKSEYVKNVYKGMYKEYEDKYTIKNKILAYNDDALKYLEKDLISGSIDIQKMKKNNECVLLYPKYYINLDKKIDQRNLILKYKVGDQISVKIPKNLEISSKNPEQLYQYWQMNYNPKMKEEKFKISAIVQDTSIQHQFSVQSVDIILPYKTVKKIDSNIYFDSGEVIVKDKKNRKIVEDKLIDRFSKGNGFNVMNSLLYFDREESEFNEYLNIGNAKLYAFITLSSICLINILNYKIFNKRHDIGILRALGMTDGQIKNLIYSEAYAYAIISTILAWLIAIFRQINYINTMEKINHVVGIRLSISLGNYLFVFIYCLLLCFFASYLPIKKILNHYISDEIRSLE</sequence>
<dbReference type="PANTHER" id="PTHR30572:SF4">
    <property type="entry name" value="ABC TRANSPORTER PERMEASE YTRF"/>
    <property type="match status" value="1"/>
</dbReference>
<evidence type="ECO:0000256" key="5">
    <source>
        <dbReference type="ARBA" id="ARBA00023136"/>
    </source>
</evidence>